<dbReference type="PANTHER" id="PTHR43763">
    <property type="entry name" value="XAA-PRO AMINOPEPTIDASE 1"/>
    <property type="match status" value="1"/>
</dbReference>
<dbReference type="InterPro" id="IPR000994">
    <property type="entry name" value="Pept_M24"/>
</dbReference>
<dbReference type="InterPro" id="IPR029149">
    <property type="entry name" value="Creatin/AminoP/Spt16_N"/>
</dbReference>
<accession>A0A8J3MNS8</accession>
<evidence type="ECO:0000313" key="7">
    <source>
        <dbReference type="EMBL" id="GHM59268.1"/>
    </source>
</evidence>
<keyword evidence="2" id="KW-0479">Metal-binding</keyword>
<gene>
    <name evidence="7" type="ORF">sL5_02610</name>
</gene>
<dbReference type="Gene3D" id="3.40.350.10">
    <property type="entry name" value="Creatinase/prolidase N-terminal domain"/>
    <property type="match status" value="2"/>
</dbReference>
<keyword evidence="7" id="KW-0645">Protease</keyword>
<keyword evidence="8" id="KW-1185">Reference proteome</keyword>
<evidence type="ECO:0000256" key="3">
    <source>
        <dbReference type="ARBA" id="ARBA00022801"/>
    </source>
</evidence>
<keyword evidence="7" id="KW-0031">Aminopeptidase</keyword>
<dbReference type="InterPro" id="IPR032416">
    <property type="entry name" value="Peptidase_M24_C"/>
</dbReference>
<evidence type="ECO:0000259" key="6">
    <source>
        <dbReference type="Pfam" id="PF16188"/>
    </source>
</evidence>
<feature type="domain" description="Creatinase N-terminal" evidence="5">
    <location>
        <begin position="2"/>
        <end position="121"/>
    </location>
</feature>
<comment type="similarity">
    <text evidence="1">Belongs to the peptidase M24B family.</text>
</comment>
<dbReference type="GO" id="GO:0046872">
    <property type="term" value="F:metal ion binding"/>
    <property type="evidence" value="ECO:0007669"/>
    <property type="project" value="UniProtKB-KW"/>
</dbReference>
<dbReference type="Pfam" id="PF01321">
    <property type="entry name" value="Creatinase_N"/>
    <property type="match status" value="1"/>
</dbReference>
<dbReference type="InterPro" id="IPR033740">
    <property type="entry name" value="Pept_M24B"/>
</dbReference>
<reference evidence="7 8" key="1">
    <citation type="journal article" date="2021" name="Microb. Ecol.">
        <title>Candidatus Mesenet longicola: Novel Endosymbionts of Brontispa longissima that Induce Cytoplasmic Incompatibility.</title>
        <authorList>
            <person name="Takano S."/>
            <person name="Gotoh Y."/>
            <person name="Hayashi T."/>
        </authorList>
    </citation>
    <scope>NUCLEOTIDE SEQUENCE [LARGE SCALE GENOMIC DNA]</scope>
    <source>
        <strain evidence="7">L5</strain>
    </source>
</reference>
<evidence type="ECO:0000256" key="1">
    <source>
        <dbReference type="ARBA" id="ARBA00008766"/>
    </source>
</evidence>
<dbReference type="Pfam" id="PF00557">
    <property type="entry name" value="Peptidase_M24"/>
    <property type="match status" value="1"/>
</dbReference>
<dbReference type="InterPro" id="IPR050422">
    <property type="entry name" value="X-Pro_aminopeptidase_P"/>
</dbReference>
<feature type="domain" description="Peptidase M24 C-terminal" evidence="6">
    <location>
        <begin position="504"/>
        <end position="546"/>
    </location>
</feature>
<dbReference type="AlphaFoldDB" id="A0A8J3MNS8"/>
<comment type="caution">
    <text evidence="7">The sequence shown here is derived from an EMBL/GenBank/DDBJ whole genome shotgun (WGS) entry which is preliminary data.</text>
</comment>
<dbReference type="GO" id="GO:0070006">
    <property type="term" value="F:metalloaminopeptidase activity"/>
    <property type="evidence" value="ECO:0007669"/>
    <property type="project" value="InterPro"/>
</dbReference>
<dbReference type="SUPFAM" id="SSF53092">
    <property type="entry name" value="Creatinase/prolidase N-terminal domain"/>
    <property type="match status" value="1"/>
</dbReference>
<evidence type="ECO:0000313" key="8">
    <source>
        <dbReference type="Proteomes" id="UP000637906"/>
    </source>
</evidence>
<dbReference type="InterPro" id="IPR036005">
    <property type="entry name" value="Creatinase/aminopeptidase-like"/>
</dbReference>
<dbReference type="Proteomes" id="UP000637906">
    <property type="component" value="Unassembled WGS sequence"/>
</dbReference>
<dbReference type="EMBL" id="BNGU01000006">
    <property type="protein sequence ID" value="GHM59268.1"/>
    <property type="molecule type" value="Genomic_DNA"/>
</dbReference>
<dbReference type="SUPFAM" id="SSF55920">
    <property type="entry name" value="Creatinase/aminopeptidase"/>
    <property type="match status" value="1"/>
</dbReference>
<organism evidence="7 8">
    <name type="scientific">Candidatus Mesenet longicola</name>
    <dbReference type="NCBI Taxonomy" id="1892558"/>
    <lineage>
        <taxon>Bacteria</taxon>
        <taxon>Pseudomonadati</taxon>
        <taxon>Pseudomonadota</taxon>
        <taxon>Alphaproteobacteria</taxon>
        <taxon>Rickettsiales</taxon>
        <taxon>Anaplasmataceae</taxon>
        <taxon>Candidatus Mesenet</taxon>
    </lineage>
</organism>
<dbReference type="CDD" id="cd01085">
    <property type="entry name" value="APP"/>
    <property type="match status" value="1"/>
</dbReference>
<evidence type="ECO:0000256" key="2">
    <source>
        <dbReference type="ARBA" id="ARBA00022723"/>
    </source>
</evidence>
<dbReference type="InterPro" id="IPR000587">
    <property type="entry name" value="Creatinase_N"/>
</dbReference>
<name>A0A8J3MNS8_9RICK</name>
<evidence type="ECO:0000259" key="5">
    <source>
        <dbReference type="Pfam" id="PF01321"/>
    </source>
</evidence>
<dbReference type="Gene3D" id="3.90.230.10">
    <property type="entry name" value="Creatinase/methionine aminopeptidase superfamily"/>
    <property type="match status" value="1"/>
</dbReference>
<keyword evidence="3" id="KW-0378">Hydrolase</keyword>
<dbReference type="Pfam" id="PF16188">
    <property type="entry name" value="Peptidase_M24_C"/>
    <property type="match status" value="1"/>
</dbReference>
<dbReference type="Pfam" id="PF16189">
    <property type="entry name" value="Creatinase_N_2"/>
    <property type="match status" value="1"/>
</dbReference>
<protein>
    <submittedName>
        <fullName evidence="7">Xaa-Pro aminopeptidase</fullName>
    </submittedName>
</protein>
<dbReference type="FunFam" id="3.90.230.10:FF:000009">
    <property type="entry name" value="xaa-Pro aminopeptidase 2"/>
    <property type="match status" value="1"/>
</dbReference>
<dbReference type="PANTHER" id="PTHR43763:SF6">
    <property type="entry name" value="XAA-PRO AMINOPEPTIDASE 1"/>
    <property type="match status" value="1"/>
</dbReference>
<evidence type="ECO:0000259" key="4">
    <source>
        <dbReference type="Pfam" id="PF00557"/>
    </source>
</evidence>
<sequence length="549" mass="62255">MIEKLNNLMKKAQADAFLLHNKDEYFSDYPHESKQRLKWLCGFTGTNGTVIVTKEGKSPFFTDGRYTLQASYEIDLNIYEIFDISKKTPWQWAKENLQQNSTLAYPISLFTLNQIRKYEGVCVLKPLDDNPIDGLWNRPLATKQKVINYPLQYSGKSSKQKCLDVAKTINKQDAVLLTNSESISWLLNIRNNNFLYNPVVLSYAILYGDGHVDLFTEDSSFEFELDEHVNTLDINSLSNVLNKIDLIITDPETVPMRIMKLLDGKSIMEAKDLCALPKAIKNATEIQGAINAHIRDGAAVTNFLNWLEANIDKGVTELEAEEKLLEFRQKQSLFKSLSFPTISAFAENGAVIHYRTNKKTNKRIEKNGLYLIDSGGQYLDGTTDVTRTITIGIPSSVQIDNYTRVLKAHIEVARAIFPSGTTGRELDILARMHLWQAGLDYSHSTGHGVGSYLAVHEGPHAIAKGNNIPLQPGMILSNEPGYYKPGEYGIRIENLMYVEEKKEGFLGFKQLTCVPYDKRLINYNLLTQDEINWINEYHSFVDKTIQKIT</sequence>
<feature type="domain" description="Peptidase M24" evidence="4">
    <location>
        <begin position="292"/>
        <end position="500"/>
    </location>
</feature>
<proteinExistence type="inferred from homology"/>
<dbReference type="GO" id="GO:0005737">
    <property type="term" value="C:cytoplasm"/>
    <property type="evidence" value="ECO:0007669"/>
    <property type="project" value="UniProtKB-ARBA"/>
</dbReference>